<accession>A0A2P6P4V4</accession>
<dbReference type="EC" id="1.1.1.-" evidence="1"/>
<dbReference type="Gramene" id="PRQ16932">
    <property type="protein sequence ID" value="PRQ16932"/>
    <property type="gene ID" value="RchiOBHm_Chr7g0189581"/>
</dbReference>
<name>A0A2P6P4V4_ROSCH</name>
<reference evidence="1 2" key="1">
    <citation type="journal article" date="2018" name="Nat. Genet.">
        <title>The Rosa genome provides new insights in the design of modern roses.</title>
        <authorList>
            <person name="Bendahmane M."/>
        </authorList>
    </citation>
    <scope>NUCLEOTIDE SEQUENCE [LARGE SCALE GENOMIC DNA]</scope>
    <source>
        <strain evidence="2">cv. Old Blush</strain>
    </source>
</reference>
<dbReference type="STRING" id="74649.A0A2P6P4V4"/>
<comment type="caution">
    <text evidence="1">The sequence shown here is derived from an EMBL/GenBank/DDBJ whole genome shotgun (WGS) entry which is preliminary data.</text>
</comment>
<gene>
    <name evidence="1" type="ORF">RchiOBHm_Chr7g0189581</name>
</gene>
<evidence type="ECO:0000313" key="2">
    <source>
        <dbReference type="Proteomes" id="UP000238479"/>
    </source>
</evidence>
<sequence length="117" mass="13407">MNKGKYLSPEGKMTVDQEMRDVQVSAIPVERVQECANAIVNSVCRGQRCLTEPAWYKVIYMWKVFCPELLERGYKFFYMARPGAPANEAPSKDILDYTGVKNVLYPESLHNPEIKTD</sequence>
<dbReference type="Proteomes" id="UP000238479">
    <property type="component" value="Chromosome 7"/>
</dbReference>
<dbReference type="GO" id="GO:0016491">
    <property type="term" value="F:oxidoreductase activity"/>
    <property type="evidence" value="ECO:0007669"/>
    <property type="project" value="UniProtKB-KW"/>
</dbReference>
<keyword evidence="2" id="KW-1185">Reference proteome</keyword>
<organism evidence="1 2">
    <name type="scientific">Rosa chinensis</name>
    <name type="common">China rose</name>
    <dbReference type="NCBI Taxonomy" id="74649"/>
    <lineage>
        <taxon>Eukaryota</taxon>
        <taxon>Viridiplantae</taxon>
        <taxon>Streptophyta</taxon>
        <taxon>Embryophyta</taxon>
        <taxon>Tracheophyta</taxon>
        <taxon>Spermatophyta</taxon>
        <taxon>Magnoliopsida</taxon>
        <taxon>eudicotyledons</taxon>
        <taxon>Gunneridae</taxon>
        <taxon>Pentapetalae</taxon>
        <taxon>rosids</taxon>
        <taxon>fabids</taxon>
        <taxon>Rosales</taxon>
        <taxon>Rosaceae</taxon>
        <taxon>Rosoideae</taxon>
        <taxon>Rosoideae incertae sedis</taxon>
        <taxon>Rosa</taxon>
    </lineage>
</organism>
<dbReference type="EMBL" id="PDCK01000045">
    <property type="protein sequence ID" value="PRQ16932.1"/>
    <property type="molecule type" value="Genomic_DNA"/>
</dbReference>
<keyword evidence="1" id="KW-0560">Oxidoreductase</keyword>
<dbReference type="OrthoDB" id="47007at2759"/>
<dbReference type="OMA" id="WYTESEM"/>
<protein>
    <submittedName>
        <fullName evidence="1">Putative oxidoreductase</fullName>
        <ecNumber evidence="1">1.1.1.-</ecNumber>
    </submittedName>
</protein>
<dbReference type="AlphaFoldDB" id="A0A2P6P4V4"/>
<proteinExistence type="predicted"/>
<evidence type="ECO:0000313" key="1">
    <source>
        <dbReference type="EMBL" id="PRQ16932.1"/>
    </source>
</evidence>